<evidence type="ECO:0000256" key="5">
    <source>
        <dbReference type="ARBA" id="ARBA00023136"/>
    </source>
</evidence>
<feature type="transmembrane region" description="Helical" evidence="6">
    <location>
        <begin position="268"/>
        <end position="287"/>
    </location>
</feature>
<sequence>MQARHYLFPVIAVLIWAINTIVSKLAVGVIDPAAMSFFRWLLAGVLLALAFGRPVWRQRAIVQPYLGKLFVLGMLGMVMYQCLAYIAAQTTSATNMGILASMMPLLAVGLSVLLLGEAATVGGVFGGLVSLLGLAYLLSHGDPAALLAHGAAVGDGLMLLACLSYAGYGVLLKRWKIPLNNWHSLLVQVWCAVPVLFVYYLSQSAPPVTRGGLPLVLFAGIPASIVAPFLWMHGLAKLGPSRATTLMNLLPVFTVIIAMLFLGETLHAYDVIGGGVTLLGVLMVQLLKRPLRARARQA</sequence>
<feature type="transmembrane region" description="Helical" evidence="6">
    <location>
        <begin position="36"/>
        <end position="56"/>
    </location>
</feature>
<keyword evidence="4 6" id="KW-1133">Transmembrane helix</keyword>
<dbReference type="InterPro" id="IPR050638">
    <property type="entry name" value="AA-Vitamin_Transporters"/>
</dbReference>
<dbReference type="OrthoDB" id="4167046at2"/>
<keyword evidence="3 6" id="KW-0812">Transmembrane</keyword>
<evidence type="ECO:0000256" key="1">
    <source>
        <dbReference type="ARBA" id="ARBA00004651"/>
    </source>
</evidence>
<dbReference type="PANTHER" id="PTHR32322:SF18">
    <property type="entry name" value="S-ADENOSYLMETHIONINE_S-ADENOSYLHOMOCYSTEINE TRANSPORTER"/>
    <property type="match status" value="1"/>
</dbReference>
<dbReference type="SUPFAM" id="SSF103481">
    <property type="entry name" value="Multidrug resistance efflux transporter EmrE"/>
    <property type="match status" value="2"/>
</dbReference>
<protein>
    <submittedName>
        <fullName evidence="8">Permease of the drug/metabolite transporter (DMT) superfamily</fullName>
    </submittedName>
</protein>
<keyword evidence="9" id="KW-1185">Reference proteome</keyword>
<proteinExistence type="predicted"/>
<comment type="caution">
    <text evidence="8">The sequence shown here is derived from an EMBL/GenBank/DDBJ whole genome shotgun (WGS) entry which is preliminary data.</text>
</comment>
<dbReference type="RefSeq" id="WP_065310423.1">
    <property type="nucleotide sequence ID" value="NZ_LOCQ01000062.1"/>
</dbReference>
<dbReference type="PANTHER" id="PTHR32322">
    <property type="entry name" value="INNER MEMBRANE TRANSPORTER"/>
    <property type="match status" value="1"/>
</dbReference>
<feature type="transmembrane region" description="Helical" evidence="6">
    <location>
        <begin position="213"/>
        <end position="231"/>
    </location>
</feature>
<feature type="transmembrane region" description="Helical" evidence="6">
    <location>
        <begin position="144"/>
        <end position="170"/>
    </location>
</feature>
<feature type="transmembrane region" description="Helical" evidence="6">
    <location>
        <begin position="7"/>
        <end position="30"/>
    </location>
</feature>
<evidence type="ECO:0000256" key="2">
    <source>
        <dbReference type="ARBA" id="ARBA00022475"/>
    </source>
</evidence>
<feature type="transmembrane region" description="Helical" evidence="6">
    <location>
        <begin position="121"/>
        <end position="138"/>
    </location>
</feature>
<dbReference type="GO" id="GO:0005886">
    <property type="term" value="C:plasma membrane"/>
    <property type="evidence" value="ECO:0007669"/>
    <property type="project" value="UniProtKB-SubCell"/>
</dbReference>
<dbReference type="InterPro" id="IPR000620">
    <property type="entry name" value="EamA_dom"/>
</dbReference>
<dbReference type="Proteomes" id="UP000092713">
    <property type="component" value="Unassembled WGS sequence"/>
</dbReference>
<feature type="transmembrane region" description="Helical" evidence="6">
    <location>
        <begin position="94"/>
        <end position="114"/>
    </location>
</feature>
<evidence type="ECO:0000256" key="3">
    <source>
        <dbReference type="ARBA" id="ARBA00022692"/>
    </source>
</evidence>
<dbReference type="InterPro" id="IPR037185">
    <property type="entry name" value="EmrE-like"/>
</dbReference>
<keyword evidence="2" id="KW-1003">Cell membrane</keyword>
<comment type="subcellular location">
    <subcellularLocation>
        <location evidence="1">Cell membrane</location>
        <topology evidence="1">Multi-pass membrane protein</topology>
    </subcellularLocation>
</comment>
<keyword evidence="5 6" id="KW-0472">Membrane</keyword>
<dbReference type="Gene3D" id="1.10.3730.20">
    <property type="match status" value="1"/>
</dbReference>
<name>A0A1A7BSX3_9BURK</name>
<gene>
    <name evidence="8" type="ORF">ASR47_100194</name>
</gene>
<evidence type="ECO:0000256" key="4">
    <source>
        <dbReference type="ARBA" id="ARBA00022989"/>
    </source>
</evidence>
<feature type="transmembrane region" description="Helical" evidence="6">
    <location>
        <begin position="243"/>
        <end position="262"/>
    </location>
</feature>
<feature type="domain" description="EamA" evidence="7">
    <location>
        <begin position="154"/>
        <end position="284"/>
    </location>
</feature>
<reference evidence="8 9" key="1">
    <citation type="submission" date="2016-04" db="EMBL/GenBank/DDBJ databases">
        <title>Draft genome sequence of Janthinobacterium psychrotolerans sp. nov., isolated from freshwater sediments in Denmark.</title>
        <authorList>
            <person name="Gong X."/>
            <person name="Skrivergaard S."/>
            <person name="Korsgaard B.S."/>
            <person name="Schreiber L."/>
            <person name="Marshall I.P."/>
            <person name="Finster K."/>
            <person name="Schramm A."/>
        </authorList>
    </citation>
    <scope>NUCLEOTIDE SEQUENCE [LARGE SCALE GENOMIC DNA]</scope>
    <source>
        <strain evidence="8 9">S3-2</strain>
    </source>
</reference>
<accession>A0A1A7BSX3</accession>
<organism evidence="8 9">
    <name type="scientific">Janthinobacterium psychrotolerans</name>
    <dbReference type="NCBI Taxonomy" id="1747903"/>
    <lineage>
        <taxon>Bacteria</taxon>
        <taxon>Pseudomonadati</taxon>
        <taxon>Pseudomonadota</taxon>
        <taxon>Betaproteobacteria</taxon>
        <taxon>Burkholderiales</taxon>
        <taxon>Oxalobacteraceae</taxon>
        <taxon>Janthinobacterium</taxon>
    </lineage>
</organism>
<feature type="transmembrane region" description="Helical" evidence="6">
    <location>
        <begin position="68"/>
        <end position="88"/>
    </location>
</feature>
<evidence type="ECO:0000256" key="6">
    <source>
        <dbReference type="SAM" id="Phobius"/>
    </source>
</evidence>
<evidence type="ECO:0000313" key="9">
    <source>
        <dbReference type="Proteomes" id="UP000092713"/>
    </source>
</evidence>
<feature type="domain" description="EamA" evidence="7">
    <location>
        <begin position="7"/>
        <end position="137"/>
    </location>
</feature>
<dbReference type="STRING" id="1747903.ASR47_100194"/>
<dbReference type="AlphaFoldDB" id="A0A1A7BSX3"/>
<feature type="transmembrane region" description="Helical" evidence="6">
    <location>
        <begin position="182"/>
        <end position="201"/>
    </location>
</feature>
<evidence type="ECO:0000259" key="7">
    <source>
        <dbReference type="Pfam" id="PF00892"/>
    </source>
</evidence>
<evidence type="ECO:0000313" key="8">
    <source>
        <dbReference type="EMBL" id="OBV36622.1"/>
    </source>
</evidence>
<dbReference type="EMBL" id="LOCQ01000062">
    <property type="protein sequence ID" value="OBV36622.1"/>
    <property type="molecule type" value="Genomic_DNA"/>
</dbReference>
<dbReference type="Pfam" id="PF00892">
    <property type="entry name" value="EamA"/>
    <property type="match status" value="2"/>
</dbReference>